<reference evidence="1" key="2">
    <citation type="submission" date="2023-06" db="EMBL/GenBank/DDBJ databases">
        <authorList>
            <consortium name="Lawrence Berkeley National Laboratory"/>
            <person name="Haridas S."/>
            <person name="Hensen N."/>
            <person name="Bonometti L."/>
            <person name="Westerberg I."/>
            <person name="Brannstrom I.O."/>
            <person name="Guillou S."/>
            <person name="Cros-Aarteil S."/>
            <person name="Calhoun S."/>
            <person name="Kuo A."/>
            <person name="Mondo S."/>
            <person name="Pangilinan J."/>
            <person name="Riley R."/>
            <person name="Labutti K."/>
            <person name="Andreopoulos B."/>
            <person name="Lipzen A."/>
            <person name="Chen C."/>
            <person name="Yanf M."/>
            <person name="Daum C."/>
            <person name="Ng V."/>
            <person name="Clum A."/>
            <person name="Steindorff A."/>
            <person name="Ohm R."/>
            <person name="Martin F."/>
            <person name="Silar P."/>
            <person name="Natvig D."/>
            <person name="Lalanne C."/>
            <person name="Gautier V."/>
            <person name="Ament-Velasquez S.L."/>
            <person name="Kruys A."/>
            <person name="Hutchinson M.I."/>
            <person name="Powell A.J."/>
            <person name="Barry K."/>
            <person name="Miller A.N."/>
            <person name="Grigoriev I.V."/>
            <person name="Debuchy R."/>
            <person name="Gladieux P."/>
            <person name="Thoren M.H."/>
            <person name="Johannesson H."/>
        </authorList>
    </citation>
    <scope>NUCLEOTIDE SEQUENCE</scope>
    <source>
        <strain evidence="1">CBS 955.72</strain>
    </source>
</reference>
<name>A0AAJ0HCP1_9PEZI</name>
<accession>A0AAJ0HCP1</accession>
<keyword evidence="2" id="KW-1185">Reference proteome</keyword>
<protein>
    <recommendedName>
        <fullName evidence="3">N-acetyltransferase domain-containing protein</fullName>
    </recommendedName>
</protein>
<dbReference type="EMBL" id="JAUIQD010000006">
    <property type="protein sequence ID" value="KAK3347096.1"/>
    <property type="molecule type" value="Genomic_DNA"/>
</dbReference>
<comment type="caution">
    <text evidence="1">The sequence shown here is derived from an EMBL/GenBank/DDBJ whole genome shotgun (WGS) entry which is preliminary data.</text>
</comment>
<evidence type="ECO:0000313" key="2">
    <source>
        <dbReference type="Proteomes" id="UP001275084"/>
    </source>
</evidence>
<sequence>MAPVPPLGTLRIAGPADVLRIGIVAAAGFRYSPLFRWERPHHQDFPDDTLLSYRTQFLNSVKSDDFVVLVQEDTYLPNENDKTSAIIPDNNGWTAPEAGGKVIVGVVSVKLQPSSAHKGKLKNHEGQQSLYLGVFPSPPAVGSYPDLPANPGRDLNRRHYDGWGTLAADARKKNNLDGDSIVSMLVVHPAYWKRGHGTRLATWPRDLSVLDKVPQCVSSATMSQPLFLSLGYRQVDSIAAEGDGDDPDGVCTALLEHGGTAQEA</sequence>
<dbReference type="SUPFAM" id="SSF55729">
    <property type="entry name" value="Acyl-CoA N-acyltransferases (Nat)"/>
    <property type="match status" value="1"/>
</dbReference>
<gene>
    <name evidence="1" type="ORF">B0T25DRAFT_485301</name>
</gene>
<evidence type="ECO:0000313" key="1">
    <source>
        <dbReference type="EMBL" id="KAK3347096.1"/>
    </source>
</evidence>
<dbReference type="AlphaFoldDB" id="A0AAJ0HCP1"/>
<dbReference type="InterPro" id="IPR016181">
    <property type="entry name" value="Acyl_CoA_acyltransferase"/>
</dbReference>
<proteinExistence type="predicted"/>
<evidence type="ECO:0008006" key="3">
    <source>
        <dbReference type="Google" id="ProtNLM"/>
    </source>
</evidence>
<dbReference type="Gene3D" id="3.40.630.30">
    <property type="match status" value="1"/>
</dbReference>
<dbReference type="Proteomes" id="UP001275084">
    <property type="component" value="Unassembled WGS sequence"/>
</dbReference>
<organism evidence="1 2">
    <name type="scientific">Lasiosphaeria hispida</name>
    <dbReference type="NCBI Taxonomy" id="260671"/>
    <lineage>
        <taxon>Eukaryota</taxon>
        <taxon>Fungi</taxon>
        <taxon>Dikarya</taxon>
        <taxon>Ascomycota</taxon>
        <taxon>Pezizomycotina</taxon>
        <taxon>Sordariomycetes</taxon>
        <taxon>Sordariomycetidae</taxon>
        <taxon>Sordariales</taxon>
        <taxon>Lasiosphaeriaceae</taxon>
        <taxon>Lasiosphaeria</taxon>
    </lineage>
</organism>
<reference evidence="1" key="1">
    <citation type="journal article" date="2023" name="Mol. Phylogenet. Evol.">
        <title>Genome-scale phylogeny and comparative genomics of the fungal order Sordariales.</title>
        <authorList>
            <person name="Hensen N."/>
            <person name="Bonometti L."/>
            <person name="Westerberg I."/>
            <person name="Brannstrom I.O."/>
            <person name="Guillou S."/>
            <person name="Cros-Aarteil S."/>
            <person name="Calhoun S."/>
            <person name="Haridas S."/>
            <person name="Kuo A."/>
            <person name="Mondo S."/>
            <person name="Pangilinan J."/>
            <person name="Riley R."/>
            <person name="LaButti K."/>
            <person name="Andreopoulos B."/>
            <person name="Lipzen A."/>
            <person name="Chen C."/>
            <person name="Yan M."/>
            <person name="Daum C."/>
            <person name="Ng V."/>
            <person name="Clum A."/>
            <person name="Steindorff A."/>
            <person name="Ohm R.A."/>
            <person name="Martin F."/>
            <person name="Silar P."/>
            <person name="Natvig D.O."/>
            <person name="Lalanne C."/>
            <person name="Gautier V."/>
            <person name="Ament-Velasquez S.L."/>
            <person name="Kruys A."/>
            <person name="Hutchinson M.I."/>
            <person name="Powell A.J."/>
            <person name="Barry K."/>
            <person name="Miller A.N."/>
            <person name="Grigoriev I.V."/>
            <person name="Debuchy R."/>
            <person name="Gladieux P."/>
            <person name="Hiltunen Thoren M."/>
            <person name="Johannesson H."/>
        </authorList>
    </citation>
    <scope>NUCLEOTIDE SEQUENCE</scope>
    <source>
        <strain evidence="1">CBS 955.72</strain>
    </source>
</reference>